<dbReference type="EMBL" id="CM031838">
    <property type="protein sequence ID" value="KAG6678986.1"/>
    <property type="molecule type" value="Genomic_DNA"/>
</dbReference>
<dbReference type="GO" id="GO:0000149">
    <property type="term" value="F:SNARE binding"/>
    <property type="evidence" value="ECO:0007669"/>
    <property type="project" value="TreeGrafter"/>
</dbReference>
<gene>
    <name evidence="7" type="ORF">I3842_14G108600</name>
</gene>
<dbReference type="GO" id="GO:0005829">
    <property type="term" value="C:cytosol"/>
    <property type="evidence" value="ECO:0007669"/>
    <property type="project" value="GOC"/>
</dbReference>
<reference evidence="7" key="1">
    <citation type="submission" date="2021-01" db="EMBL/GenBank/DDBJ databases">
        <authorList>
            <person name="Lovell J.T."/>
            <person name="Bentley N."/>
            <person name="Bhattarai G."/>
            <person name="Jenkins J.W."/>
            <person name="Sreedasyam A."/>
            <person name="Alarcon Y."/>
            <person name="Bock C."/>
            <person name="Boston L."/>
            <person name="Carlson J."/>
            <person name="Cervantes K."/>
            <person name="Clermont K."/>
            <person name="Krom N."/>
            <person name="Kubenka K."/>
            <person name="Mamidi S."/>
            <person name="Mattison C."/>
            <person name="Monteros M."/>
            <person name="Pisani C."/>
            <person name="Plott C."/>
            <person name="Rajasekar S."/>
            <person name="Rhein H.S."/>
            <person name="Rohla C."/>
            <person name="Song M."/>
            <person name="Hilaire R.S."/>
            <person name="Shu S."/>
            <person name="Wells L."/>
            <person name="Wang X."/>
            <person name="Webber J."/>
            <person name="Heerema R.J."/>
            <person name="Klein P."/>
            <person name="Conner P."/>
            <person name="Grauke L."/>
            <person name="Grimwood J."/>
            <person name="Schmutz J."/>
            <person name="Randall J.J."/>
        </authorList>
    </citation>
    <scope>NUCLEOTIDE SEQUENCE</scope>
    <source>
        <tissue evidence="7">Leaf</tissue>
    </source>
</reference>
<proteinExistence type="predicted"/>
<evidence type="ECO:0000259" key="5">
    <source>
        <dbReference type="Pfam" id="PF10474"/>
    </source>
</evidence>
<dbReference type="Pfam" id="PF10475">
    <property type="entry name" value="Vps54_N"/>
    <property type="match status" value="1"/>
</dbReference>
<keyword evidence="2" id="KW-0653">Protein transport</keyword>
<feature type="region of interest" description="Disordered" evidence="4">
    <location>
        <begin position="457"/>
        <end position="478"/>
    </location>
</feature>
<dbReference type="GO" id="GO:0042147">
    <property type="term" value="P:retrograde transport, endosome to Golgi"/>
    <property type="evidence" value="ECO:0007669"/>
    <property type="project" value="InterPro"/>
</dbReference>
<feature type="domain" description="Syndetin C-terminal" evidence="5">
    <location>
        <begin position="897"/>
        <end position="1085"/>
    </location>
</feature>
<dbReference type="InterPro" id="IPR019514">
    <property type="entry name" value="Syndetin_C"/>
</dbReference>
<dbReference type="InterPro" id="IPR019515">
    <property type="entry name" value="VPS54_N"/>
</dbReference>
<feature type="domain" description="Vacuolar protein sorting-associated protein 54 N-terminal" evidence="6">
    <location>
        <begin position="121"/>
        <end position="409"/>
    </location>
</feature>
<evidence type="ECO:0008006" key="9">
    <source>
        <dbReference type="Google" id="ProtNLM"/>
    </source>
</evidence>
<feature type="compositionally biased region" description="Low complexity" evidence="4">
    <location>
        <begin position="463"/>
        <end position="476"/>
    </location>
</feature>
<evidence type="ECO:0000313" key="7">
    <source>
        <dbReference type="EMBL" id="KAG6678986.1"/>
    </source>
</evidence>
<name>A0A922D9F5_CARIL</name>
<feature type="region of interest" description="Disordered" evidence="4">
    <location>
        <begin position="712"/>
        <end position="736"/>
    </location>
</feature>
<evidence type="ECO:0000313" key="8">
    <source>
        <dbReference type="Proteomes" id="UP000811246"/>
    </source>
</evidence>
<dbReference type="InterPro" id="IPR040047">
    <property type="entry name" value="VPS50"/>
</dbReference>
<dbReference type="PANTHER" id="PTHR13258:SF0">
    <property type="entry name" value="SYNDETIN"/>
    <property type="match status" value="1"/>
</dbReference>
<protein>
    <recommendedName>
        <fullName evidence="9">Syndetin</fullName>
    </recommendedName>
</protein>
<keyword evidence="1" id="KW-0813">Transport</keyword>
<sequence>MQPNLFPFGTVLGNPFLFNGDLSEGFESSRVFFLVPFLLFQGGGMDLSKVGEKILSSVRSARSLGLLPSTSDRPEVPARVAAAAAVAHALAGLPPHQRFDLPSSSEGLRSIYGIRPSGQVVEELEEDFYGEDFDPIRHVLENIPSDENDLAYFEKQAALRLAQLDKVAESLSHHVMEHHEVMVKGMNLVRELEKDLKIANVICMNGRRHLNSSMNEVSRDLIVNSNSKKKQALLDMLPVLTELRHAVDMQVALESLVEEGNYCKAFQVLSEYLQILDSFSELSAMQEMSRGVEVWLGKTLQKLDSLLLGVCQEFKQEGYLTVVDAYALIGDVSGLAEKIQSFFMQEVLSETHSVLKNIVQEDQEVMENTRLTYSDLCLRIPESKFRQCLLATLAVLFKLMCSYYEIMGFQLDNKDLAGQTSNTEQKEKDICLSSGGVPQVDSDARNSLNSQEINGSLLESVDGKPGSSPEESTSTSCLVETTKTNVTTSLDSQNTIDEARKDYSTASSSGSPWYQLRKDATAFVSQTLQRGRKNLWQLTTSRISVLLSSVAVCSTSIHQFLKNYEDLNVFILAGEAFCGVEAVEFRQKLKIVCENYFVAFHRQNIYALKMVLEKENWQNLPPDTVQVISFPGLLGDGAPIIVPSAGNSGNARVLPSNKSASLVDTSSKHGFLHWLESGNPFLQKAAYTSKEGHTSPLNGTICSEFDGNISDSSHGDKFSPRKSDVNKINGSESISEDENEDLLADFIDEDSQLPSRISKPNLPRRYSSHWKHEEITAQTGSSVCLLRSMDKYARLMQKLEIVNIEFFKGVCQLFGVFFYFVFETFGQQNPSSSGKSLTDSLNYRLKTALSRITQDCDQWIKYQSSSPTSLNTSYTNADVTSMSPSSTNFGHFPGTSFGLKERCAGADSLSLVAQVLHRSKAHLQSMLLQKNGTIVDDFYVHLVDAVPFLVEHTHRTTAKLLLNMNGYVDRIANAKWEVKELGLEHNGYVDLLLGEFKHYKTRLAHGGIRKEVQDHLLEYGVEIVAETLIEGLSRVKRCTDEGRALMSLDLQVLINGLQHFVSVNVRPQLQMVEAFIKVSTTFENDEEILDKRAHL</sequence>
<evidence type="ECO:0000259" key="6">
    <source>
        <dbReference type="Pfam" id="PF10475"/>
    </source>
</evidence>
<dbReference type="Proteomes" id="UP000811246">
    <property type="component" value="Chromosome 14"/>
</dbReference>
<dbReference type="GO" id="GO:1990745">
    <property type="term" value="C:EARP complex"/>
    <property type="evidence" value="ECO:0007669"/>
    <property type="project" value="InterPro"/>
</dbReference>
<evidence type="ECO:0000256" key="1">
    <source>
        <dbReference type="ARBA" id="ARBA00022448"/>
    </source>
</evidence>
<comment type="caution">
    <text evidence="7">The sequence shown here is derived from an EMBL/GenBank/DDBJ whole genome shotgun (WGS) entry which is preliminary data.</text>
</comment>
<evidence type="ECO:0000256" key="3">
    <source>
        <dbReference type="ARBA" id="ARBA00023054"/>
    </source>
</evidence>
<accession>A0A922D9F5</accession>
<dbReference type="AlphaFoldDB" id="A0A922D9F5"/>
<organism evidence="7 8">
    <name type="scientific">Carya illinoinensis</name>
    <name type="common">Pecan</name>
    <dbReference type="NCBI Taxonomy" id="32201"/>
    <lineage>
        <taxon>Eukaryota</taxon>
        <taxon>Viridiplantae</taxon>
        <taxon>Streptophyta</taxon>
        <taxon>Embryophyta</taxon>
        <taxon>Tracheophyta</taxon>
        <taxon>Spermatophyta</taxon>
        <taxon>Magnoliopsida</taxon>
        <taxon>eudicotyledons</taxon>
        <taxon>Gunneridae</taxon>
        <taxon>Pentapetalae</taxon>
        <taxon>rosids</taxon>
        <taxon>fabids</taxon>
        <taxon>Fagales</taxon>
        <taxon>Juglandaceae</taxon>
        <taxon>Carya</taxon>
    </lineage>
</organism>
<evidence type="ECO:0000256" key="2">
    <source>
        <dbReference type="ARBA" id="ARBA00022927"/>
    </source>
</evidence>
<feature type="compositionally biased region" description="Basic and acidic residues" evidence="4">
    <location>
        <begin position="713"/>
        <end position="725"/>
    </location>
</feature>
<evidence type="ECO:0000256" key="4">
    <source>
        <dbReference type="SAM" id="MobiDB-lite"/>
    </source>
</evidence>
<dbReference type="GO" id="GO:0015031">
    <property type="term" value="P:protein transport"/>
    <property type="evidence" value="ECO:0007669"/>
    <property type="project" value="UniProtKB-KW"/>
</dbReference>
<dbReference type="Pfam" id="PF10474">
    <property type="entry name" value="Syndetin_C"/>
    <property type="match status" value="1"/>
</dbReference>
<dbReference type="PANTHER" id="PTHR13258">
    <property type="entry name" value="SYNDETIN"/>
    <property type="match status" value="1"/>
</dbReference>
<keyword evidence="3" id="KW-0175">Coiled coil</keyword>
<dbReference type="GO" id="GO:0032456">
    <property type="term" value="P:endocytic recycling"/>
    <property type="evidence" value="ECO:0007669"/>
    <property type="project" value="InterPro"/>
</dbReference>